<dbReference type="GO" id="GO:0009585">
    <property type="term" value="P:red, far-red light phototransduction"/>
    <property type="evidence" value="ECO:0007669"/>
    <property type="project" value="UniProtKB-KW"/>
</dbReference>
<dbReference type="InterPro" id="IPR036322">
    <property type="entry name" value="WD40_repeat_dom_sf"/>
</dbReference>
<keyword evidence="5" id="KW-0833">Ubl conjugation pathway</keyword>
<dbReference type="FunFam" id="2.130.10.10:FF:000090">
    <property type="entry name" value="E3 ubiquitin-protein ligase RFWD2 isoform X1"/>
    <property type="match status" value="1"/>
</dbReference>
<evidence type="ECO:0000256" key="6">
    <source>
        <dbReference type="ARBA" id="ARBA00023054"/>
    </source>
</evidence>
<dbReference type="PROSITE" id="PS00678">
    <property type="entry name" value="WD_REPEATS_1"/>
    <property type="match status" value="2"/>
</dbReference>
<feature type="domain" description="Protein kinase" evidence="11">
    <location>
        <begin position="1"/>
        <end position="324"/>
    </location>
</feature>
<organism evidence="12 13">
    <name type="scientific">Phoenix dactylifera</name>
    <name type="common">Date palm</name>
    <dbReference type="NCBI Taxonomy" id="42345"/>
    <lineage>
        <taxon>Eukaryota</taxon>
        <taxon>Viridiplantae</taxon>
        <taxon>Streptophyta</taxon>
        <taxon>Embryophyta</taxon>
        <taxon>Tracheophyta</taxon>
        <taxon>Spermatophyta</taxon>
        <taxon>Magnoliopsida</taxon>
        <taxon>Liliopsida</taxon>
        <taxon>Arecaceae</taxon>
        <taxon>Coryphoideae</taxon>
        <taxon>Phoeniceae</taxon>
        <taxon>Phoenix</taxon>
    </lineage>
</organism>
<sequence length="877" mass="97150">MEGSEEASGWERSSASRAPNTADCVASSDSLGAAAAAAGWGGKSMEEGEEEEEMGRPLSCTEDGSFRPAGAAVASAAAEEEEEEELGDVSLREWLDWPGRPVDLLESLHVFRQIVEAVSLAHSQGVVVGNVRPSCFVLSSVNRVSFIESASCSTSGSDSCEDTGGGSDEKPTGRRLVDQEMTPEEGTSEKASDTSCLRSGSAYPEEVDGGGREVEVVGEEKKAFPLKQILLMELNWYTSPEEAGGSPSTFASDIYRLGVLLFELFCTFNSLDEKLRTMSNLRHRVLPPQLLLKWPKEASFCLWLLHPKSESRPKISEILQSEFLNQPKDSLEERETAIKLREEIEDQELLLEFLLQLQQRKQEAADRLHDTICFLSADIEEVLNQQSILKQKGGSYTESDKEEHSAINKEDSQLQYPAIDEDSSCSSSRKRFRPGIHNLNEEEHNNMLDAGPISEILHPIQENIPSKSSRLMKNFKKLVAAYFSTRYRMVKPSSTPIINEVTGGGRGSVVVRSEGSSVDDMISKEGHYGGRKNGWINPFLEGLCKFMTFSKLKVKAELKQGDVLSSSNLVCSLGFDRDKEFFAAAGVNRKIKIFECDMILSEDRDIHYPVVEMASRSKLSCICWNNYIKNQIASSDFEGRVQVWDVTRSHVFMEMREHEKRVWSVDFSLADPTKLASGSDDGAVKLWNINQAGSIGTIRTKANVCSVQFQPDSACLLAIGSADHNVYCYDLRNMRMPFYTLVGHTKTVSYTKYLDSSNIASASTDSSLKLWDFSSSTSRILDNPLRTFSGHTNVKNFVGLSISDGYIATGSETNEVFIYHKAFPMPVLSYKFDMTDPISGQEVDDASQFISCVCWRGQSSTLLAANSSGNIRILEMV</sequence>
<comment type="subcellular location">
    <subcellularLocation>
        <location evidence="1">Nucleus</location>
    </subcellularLocation>
</comment>
<evidence type="ECO:0000256" key="4">
    <source>
        <dbReference type="ARBA" id="ARBA00022737"/>
    </source>
</evidence>
<keyword evidence="6" id="KW-0175">Coiled coil</keyword>
<dbReference type="InterPro" id="IPR015943">
    <property type="entry name" value="WD40/YVTN_repeat-like_dom_sf"/>
</dbReference>
<dbReference type="Gene3D" id="1.10.510.10">
    <property type="entry name" value="Transferase(Phosphotransferase) domain 1"/>
    <property type="match status" value="1"/>
</dbReference>
<evidence type="ECO:0000256" key="2">
    <source>
        <dbReference type="ARBA" id="ARBA00022574"/>
    </source>
</evidence>
<dbReference type="Gene3D" id="2.130.10.10">
    <property type="entry name" value="YVTN repeat-like/Quinoprotein amine dehydrogenase"/>
    <property type="match status" value="1"/>
</dbReference>
<dbReference type="Proteomes" id="UP000228380">
    <property type="component" value="Chromosome 4"/>
</dbReference>
<dbReference type="PROSITE" id="PS50294">
    <property type="entry name" value="WD_REPEATS_REGION"/>
    <property type="match status" value="2"/>
</dbReference>
<feature type="repeat" description="WD" evidence="9">
    <location>
        <begin position="655"/>
        <end position="697"/>
    </location>
</feature>
<dbReference type="GO" id="GO:0009640">
    <property type="term" value="P:photomorphogenesis"/>
    <property type="evidence" value="ECO:0007669"/>
    <property type="project" value="InterPro"/>
</dbReference>
<evidence type="ECO:0000259" key="11">
    <source>
        <dbReference type="PROSITE" id="PS50011"/>
    </source>
</evidence>
<dbReference type="InterPro" id="IPR011009">
    <property type="entry name" value="Kinase-like_dom_sf"/>
</dbReference>
<gene>
    <name evidence="13" type="primary">LOC103721280</name>
</gene>
<evidence type="ECO:0000256" key="10">
    <source>
        <dbReference type="SAM" id="MobiDB-lite"/>
    </source>
</evidence>
<evidence type="ECO:0000256" key="3">
    <source>
        <dbReference type="ARBA" id="ARBA00022679"/>
    </source>
</evidence>
<keyword evidence="7" id="KW-0539">Nucleus</keyword>
<keyword evidence="2 9" id="KW-0853">WD repeat</keyword>
<dbReference type="GeneID" id="103721280"/>
<dbReference type="GO" id="GO:0042802">
    <property type="term" value="F:identical protein binding"/>
    <property type="evidence" value="ECO:0007669"/>
    <property type="project" value="UniProtKB-ARBA"/>
</dbReference>
<dbReference type="Pfam" id="PF00400">
    <property type="entry name" value="WD40"/>
    <property type="match status" value="3"/>
</dbReference>
<protein>
    <submittedName>
        <fullName evidence="13">Protein SPA1-RELATED 4-like isoform X1</fullName>
    </submittedName>
</protein>
<dbReference type="SUPFAM" id="SSF56112">
    <property type="entry name" value="Protein kinase-like (PK-like)"/>
    <property type="match status" value="1"/>
</dbReference>
<keyword evidence="12" id="KW-1185">Reference proteome</keyword>
<dbReference type="PANTHER" id="PTHR44218:SF1">
    <property type="entry name" value="PROTEIN SPA1-RELATED 3"/>
    <property type="match status" value="1"/>
</dbReference>
<keyword evidence="4" id="KW-0677">Repeat</keyword>
<dbReference type="InterPro" id="IPR020472">
    <property type="entry name" value="WD40_PAC1"/>
</dbReference>
<feature type="compositionally biased region" description="Acidic residues" evidence="10">
    <location>
        <begin position="78"/>
        <end position="87"/>
    </location>
</feature>
<feature type="region of interest" description="Disordered" evidence="10">
    <location>
        <begin position="1"/>
        <end position="88"/>
    </location>
</feature>
<dbReference type="SMART" id="SM00320">
    <property type="entry name" value="WD40"/>
    <property type="match status" value="7"/>
</dbReference>
<evidence type="ECO:0000256" key="7">
    <source>
        <dbReference type="ARBA" id="ARBA00023242"/>
    </source>
</evidence>
<dbReference type="InterPro" id="IPR001680">
    <property type="entry name" value="WD40_rpt"/>
</dbReference>
<proteinExistence type="predicted"/>
<feature type="repeat" description="WD" evidence="9">
    <location>
        <begin position="741"/>
        <end position="781"/>
    </location>
</feature>
<evidence type="ECO:0000313" key="12">
    <source>
        <dbReference type="Proteomes" id="UP000228380"/>
    </source>
</evidence>
<dbReference type="GO" id="GO:0005524">
    <property type="term" value="F:ATP binding"/>
    <property type="evidence" value="ECO:0007669"/>
    <property type="project" value="InterPro"/>
</dbReference>
<dbReference type="AlphaFoldDB" id="A0A8B7CYY6"/>
<name>A0A8B7CYY6_PHODC</name>
<feature type="compositionally biased region" description="Basic and acidic residues" evidence="10">
    <location>
        <begin position="167"/>
        <end position="178"/>
    </location>
</feature>
<reference evidence="12" key="1">
    <citation type="journal article" date="2019" name="Nat. Commun.">
        <title>Genome-wide association mapping of date palm fruit traits.</title>
        <authorList>
            <person name="Hazzouri K.M."/>
            <person name="Gros-Balthazard M."/>
            <person name="Flowers J.M."/>
            <person name="Copetti D."/>
            <person name="Lemansour A."/>
            <person name="Lebrun M."/>
            <person name="Masmoudi K."/>
            <person name="Ferrand S."/>
            <person name="Dhar M.I."/>
            <person name="Fresquez Z.A."/>
            <person name="Rosas U."/>
            <person name="Zhang J."/>
            <person name="Talag J."/>
            <person name="Lee S."/>
            <person name="Kudrna D."/>
            <person name="Powell R.F."/>
            <person name="Leitch I.J."/>
            <person name="Krueger R.R."/>
            <person name="Wing R.A."/>
            <person name="Amiri K.M.A."/>
            <person name="Purugganan M.D."/>
        </authorList>
    </citation>
    <scope>NUCLEOTIDE SEQUENCE [LARGE SCALE GENOMIC DNA]</scope>
    <source>
        <strain evidence="12">cv. Khalas</strain>
    </source>
</reference>
<dbReference type="SUPFAM" id="SSF50978">
    <property type="entry name" value="WD40 repeat-like"/>
    <property type="match status" value="1"/>
</dbReference>
<reference evidence="13" key="2">
    <citation type="submission" date="2025-08" db="UniProtKB">
        <authorList>
            <consortium name="RefSeq"/>
        </authorList>
    </citation>
    <scope>IDENTIFICATION</scope>
    <source>
        <tissue evidence="13">Young leaves</tissue>
    </source>
</reference>
<dbReference type="GO" id="GO:0004672">
    <property type="term" value="F:protein kinase activity"/>
    <property type="evidence" value="ECO:0007669"/>
    <property type="project" value="InterPro"/>
</dbReference>
<dbReference type="PROSITE" id="PS50011">
    <property type="entry name" value="PROTEIN_KINASE_DOM"/>
    <property type="match status" value="1"/>
</dbReference>
<dbReference type="InterPro" id="IPR019775">
    <property type="entry name" value="WD40_repeat_CS"/>
</dbReference>
<dbReference type="InterPro" id="IPR044630">
    <property type="entry name" value="SPA1/2/3/4"/>
</dbReference>
<dbReference type="GO" id="GO:0005634">
    <property type="term" value="C:nucleus"/>
    <property type="evidence" value="ECO:0007669"/>
    <property type="project" value="UniProtKB-SubCell"/>
</dbReference>
<keyword evidence="8" id="KW-0607">Phytochrome signaling pathway</keyword>
<dbReference type="RefSeq" id="XP_008809643.3">
    <property type="nucleotide sequence ID" value="XM_008811421.3"/>
</dbReference>
<dbReference type="PRINTS" id="PR00320">
    <property type="entry name" value="GPROTEINBRPT"/>
</dbReference>
<dbReference type="PANTHER" id="PTHR44218">
    <property type="entry name" value="PROTEIN SPA1-RELATED 2"/>
    <property type="match status" value="1"/>
</dbReference>
<evidence type="ECO:0000256" key="8">
    <source>
        <dbReference type="ARBA" id="ARBA00084091"/>
    </source>
</evidence>
<evidence type="ECO:0000313" key="13">
    <source>
        <dbReference type="RefSeq" id="XP_008809643.3"/>
    </source>
</evidence>
<evidence type="ECO:0000256" key="9">
    <source>
        <dbReference type="PROSITE-ProRule" id="PRU00221"/>
    </source>
</evidence>
<feature type="region of interest" description="Disordered" evidence="10">
    <location>
        <begin position="392"/>
        <end position="414"/>
    </location>
</feature>
<feature type="region of interest" description="Disordered" evidence="10">
    <location>
        <begin position="151"/>
        <end position="212"/>
    </location>
</feature>
<feature type="compositionally biased region" description="Basic and acidic residues" evidence="10">
    <location>
        <begin position="398"/>
        <end position="412"/>
    </location>
</feature>
<accession>A0A8B7CYY6</accession>
<feature type="compositionally biased region" description="Low complexity" evidence="10">
    <location>
        <begin position="26"/>
        <end position="38"/>
    </location>
</feature>
<dbReference type="PROSITE" id="PS50082">
    <property type="entry name" value="WD_REPEATS_2"/>
    <property type="match status" value="2"/>
</dbReference>
<keyword evidence="3" id="KW-0808">Transferase</keyword>
<evidence type="ECO:0000256" key="1">
    <source>
        <dbReference type="ARBA" id="ARBA00004123"/>
    </source>
</evidence>
<dbReference type="KEGG" id="pda:103721280"/>
<evidence type="ECO:0000256" key="5">
    <source>
        <dbReference type="ARBA" id="ARBA00022786"/>
    </source>
</evidence>
<dbReference type="OrthoDB" id="273771at2759"/>
<dbReference type="InterPro" id="IPR000719">
    <property type="entry name" value="Prot_kinase_dom"/>
</dbReference>